<dbReference type="AlphaFoldDB" id="A0A7U2F4H2"/>
<name>A0A7U2F4H2_PHANO</name>
<accession>A0A7U2F4H2</accession>
<evidence type="ECO:0000313" key="2">
    <source>
        <dbReference type="Proteomes" id="UP000663193"/>
    </source>
</evidence>
<protein>
    <submittedName>
        <fullName evidence="1">Uncharacterized protein</fullName>
    </submittedName>
</protein>
<reference evidence="2" key="1">
    <citation type="journal article" date="2021" name="BMC Genomics">
        <title>Chromosome-level genome assembly and manually-curated proteome of model necrotroph Parastagonospora nodorum Sn15 reveals a genome-wide trove of candidate effector homologs, and redundancy of virulence-related functions within an accessory chromosome.</title>
        <authorList>
            <person name="Bertazzoni S."/>
            <person name="Jones D.A.B."/>
            <person name="Phan H.T."/>
            <person name="Tan K.-C."/>
            <person name="Hane J.K."/>
        </authorList>
    </citation>
    <scope>NUCLEOTIDE SEQUENCE [LARGE SCALE GENOMIC DNA]</scope>
    <source>
        <strain evidence="2">SN15 / ATCC MYA-4574 / FGSC 10173)</strain>
    </source>
</reference>
<evidence type="ECO:0000313" key="1">
    <source>
        <dbReference type="EMBL" id="QRC98256.1"/>
    </source>
</evidence>
<organism evidence="1 2">
    <name type="scientific">Phaeosphaeria nodorum (strain SN15 / ATCC MYA-4574 / FGSC 10173)</name>
    <name type="common">Glume blotch fungus</name>
    <name type="synonym">Parastagonospora nodorum</name>
    <dbReference type="NCBI Taxonomy" id="321614"/>
    <lineage>
        <taxon>Eukaryota</taxon>
        <taxon>Fungi</taxon>
        <taxon>Dikarya</taxon>
        <taxon>Ascomycota</taxon>
        <taxon>Pezizomycotina</taxon>
        <taxon>Dothideomycetes</taxon>
        <taxon>Pleosporomycetidae</taxon>
        <taxon>Pleosporales</taxon>
        <taxon>Pleosporineae</taxon>
        <taxon>Phaeosphaeriaceae</taxon>
        <taxon>Parastagonospora</taxon>
    </lineage>
</organism>
<dbReference type="VEuPathDB" id="FungiDB:JI435_303130"/>
<sequence>MVNTSSSAMSSKAWTWSPRSRTLGQWPILKASRRRTLSLHNAVRCEQVQIDHSDSRLFYGIMHKKKKIACY</sequence>
<dbReference type="EMBL" id="CP069030">
    <property type="protein sequence ID" value="QRC98256.1"/>
    <property type="molecule type" value="Genomic_DNA"/>
</dbReference>
<dbReference type="Proteomes" id="UP000663193">
    <property type="component" value="Chromosome 8"/>
</dbReference>
<keyword evidence="2" id="KW-1185">Reference proteome</keyword>
<gene>
    <name evidence="1" type="ORF">JI435_303130</name>
</gene>
<proteinExistence type="predicted"/>